<dbReference type="Pfam" id="PF00069">
    <property type="entry name" value="Pkinase"/>
    <property type="match status" value="1"/>
</dbReference>
<feature type="region of interest" description="Disordered" evidence="7">
    <location>
        <begin position="502"/>
        <end position="592"/>
    </location>
</feature>
<dbReference type="SUPFAM" id="SSF56112">
    <property type="entry name" value="Protein kinase-like (PK-like)"/>
    <property type="match status" value="1"/>
</dbReference>
<dbReference type="AlphaFoldDB" id="A0AAF0FFZ7"/>
<evidence type="ECO:0000256" key="3">
    <source>
        <dbReference type="ARBA" id="ARBA00022741"/>
    </source>
</evidence>
<keyword evidence="5" id="KW-0067">ATP-binding</keyword>
<feature type="region of interest" description="Disordered" evidence="7">
    <location>
        <begin position="383"/>
        <end position="432"/>
    </location>
</feature>
<dbReference type="SMART" id="SM00220">
    <property type="entry name" value="S_TKc"/>
    <property type="match status" value="1"/>
</dbReference>
<feature type="compositionally biased region" description="Low complexity" evidence="7">
    <location>
        <begin position="578"/>
        <end position="592"/>
    </location>
</feature>
<evidence type="ECO:0000313" key="9">
    <source>
        <dbReference type="EMBL" id="WFD43943.1"/>
    </source>
</evidence>
<feature type="compositionally biased region" description="Low complexity" evidence="7">
    <location>
        <begin position="417"/>
        <end position="432"/>
    </location>
</feature>
<evidence type="ECO:0000313" key="10">
    <source>
        <dbReference type="Proteomes" id="UP001214628"/>
    </source>
</evidence>
<dbReference type="PROSITE" id="PS00108">
    <property type="entry name" value="PROTEIN_KINASE_ST"/>
    <property type="match status" value="1"/>
</dbReference>
<dbReference type="InterPro" id="IPR011009">
    <property type="entry name" value="Kinase-like_dom_sf"/>
</dbReference>
<reference evidence="9" key="1">
    <citation type="submission" date="2023-02" db="EMBL/GenBank/DDBJ databases">
        <title>Mating type loci evolution in Malassezia.</title>
        <authorList>
            <person name="Coelho M.A."/>
        </authorList>
    </citation>
    <scope>NUCLEOTIDE SEQUENCE</scope>
    <source>
        <strain evidence="9">CBS 14136</strain>
    </source>
</reference>
<keyword evidence="4 9" id="KW-0418">Kinase</keyword>
<gene>
    <name evidence="9" type="primary">IME2</name>
    <name evidence="9" type="ORF">MPSI1_002608</name>
</gene>
<feature type="domain" description="Protein kinase" evidence="8">
    <location>
        <begin position="28"/>
        <end position="370"/>
    </location>
</feature>
<dbReference type="GO" id="GO:0004674">
    <property type="term" value="F:protein serine/threonine kinase activity"/>
    <property type="evidence" value="ECO:0007669"/>
    <property type="project" value="UniProtKB-KW"/>
</dbReference>
<dbReference type="Proteomes" id="UP001214628">
    <property type="component" value="Chromosome 3"/>
</dbReference>
<keyword evidence="2 9" id="KW-0808">Transferase</keyword>
<dbReference type="InterPro" id="IPR000719">
    <property type="entry name" value="Prot_kinase_dom"/>
</dbReference>
<dbReference type="Gene3D" id="3.30.200.20">
    <property type="entry name" value="Phosphorylase Kinase, domain 1"/>
    <property type="match status" value="1"/>
</dbReference>
<evidence type="ECO:0000256" key="4">
    <source>
        <dbReference type="ARBA" id="ARBA00022777"/>
    </source>
</evidence>
<organism evidence="9 10">
    <name type="scientific">Malassezia psittaci</name>
    <dbReference type="NCBI Taxonomy" id="1821823"/>
    <lineage>
        <taxon>Eukaryota</taxon>
        <taxon>Fungi</taxon>
        <taxon>Dikarya</taxon>
        <taxon>Basidiomycota</taxon>
        <taxon>Ustilaginomycotina</taxon>
        <taxon>Malasseziomycetes</taxon>
        <taxon>Malasseziales</taxon>
        <taxon>Malasseziaceae</taxon>
        <taxon>Malassezia</taxon>
    </lineage>
</organism>
<evidence type="ECO:0000259" key="8">
    <source>
        <dbReference type="PROSITE" id="PS50011"/>
    </source>
</evidence>
<keyword evidence="1 9" id="KW-0723">Serine/threonine-protein kinase</keyword>
<dbReference type="PANTHER" id="PTHR24055">
    <property type="entry name" value="MITOGEN-ACTIVATED PROTEIN KINASE"/>
    <property type="match status" value="1"/>
</dbReference>
<keyword evidence="6" id="KW-0175">Coiled coil</keyword>
<keyword evidence="3" id="KW-0547">Nucleotide-binding</keyword>
<dbReference type="PROSITE" id="PS50011">
    <property type="entry name" value="PROTEIN_KINASE_DOM"/>
    <property type="match status" value="1"/>
</dbReference>
<evidence type="ECO:0000256" key="7">
    <source>
        <dbReference type="SAM" id="MobiDB-lite"/>
    </source>
</evidence>
<dbReference type="EC" id="2.7.11.1" evidence="9"/>
<evidence type="ECO:0000256" key="5">
    <source>
        <dbReference type="ARBA" id="ARBA00022840"/>
    </source>
</evidence>
<dbReference type="GO" id="GO:0005524">
    <property type="term" value="F:ATP binding"/>
    <property type="evidence" value="ECO:0007669"/>
    <property type="project" value="UniProtKB-KW"/>
</dbReference>
<feature type="compositionally biased region" description="Basic and acidic residues" evidence="7">
    <location>
        <begin position="641"/>
        <end position="650"/>
    </location>
</feature>
<feature type="region of interest" description="Disordered" evidence="7">
    <location>
        <begin position="631"/>
        <end position="650"/>
    </location>
</feature>
<proteinExistence type="predicted"/>
<sequence>MSEDQRQERLNSLLTGRLAEQSRRPRDFTIIKSLGVGSFGTVYVADWHSALPSGAIVPAMQHSFTRPEYANKRLVAIKKMKKPFVHWEDCIQLNELRSLLLVPPHDNIIPLYDVFLSNQSHELHMVFECMEGNLYQLVRARKGRPLAQGLVASITKQILEGLHHIHSNNFFHRDMKPENLLITTTGLGDYYDQTTDRSSQTVQQDVLVIVKIADFGLAREITSAPPYTEYVSTRWYRAPEVLLHSPHYTPAVDCWALGTILAEMLRLDPLFPGCSEMDQVLRICYVLGTSLRASAHDSSGAVPRGGGSWPEINKLCKPFGFRFPDIDAEPFAPFFPPNTPLNLIKMMLAMLQYNPANRLTPESCLNHAYFREDAPRYRLRSKLMPPLASTPHRSSSTSDPWSPSYSDGKYLPSQEFRPASSPSRSESAYSPEDAASFVNKKSSLYSDASHLQVAGYPPTPPILASHDQLREALGFDDQAGSVAGARQQSELRYAGTRAALQASSATASPTPPLAFPSGNTSPVHSLSARSSPGSKNISSETSEQLHPLSASTSPLLPTGKVNDLGHDLQDPSPGNVPSVQQASTSSSSASGGLASWVLRKSASAQRQSKQEKLKKREAELLAMRERSRAVLHKRSQLLASKHGDRINGYD</sequence>
<dbReference type="InterPro" id="IPR008271">
    <property type="entry name" value="Ser/Thr_kinase_AS"/>
</dbReference>
<name>A0AAF0FFZ7_9BASI</name>
<evidence type="ECO:0000256" key="6">
    <source>
        <dbReference type="SAM" id="Coils"/>
    </source>
</evidence>
<feature type="compositionally biased region" description="Polar residues" evidence="7">
    <location>
        <begin position="517"/>
        <end position="555"/>
    </location>
</feature>
<dbReference type="FunFam" id="1.10.510.10:FF:000624">
    <property type="entry name" value="Mitogen-activated protein kinase"/>
    <property type="match status" value="1"/>
</dbReference>
<dbReference type="CDD" id="cd07830">
    <property type="entry name" value="STKc_MAK_like"/>
    <property type="match status" value="1"/>
</dbReference>
<evidence type="ECO:0000256" key="2">
    <source>
        <dbReference type="ARBA" id="ARBA00022679"/>
    </source>
</evidence>
<dbReference type="EMBL" id="CP118377">
    <property type="protein sequence ID" value="WFD43943.1"/>
    <property type="molecule type" value="Genomic_DNA"/>
</dbReference>
<dbReference type="Gene3D" id="1.10.510.10">
    <property type="entry name" value="Transferase(Phosphotransferase) domain 1"/>
    <property type="match status" value="1"/>
</dbReference>
<feature type="compositionally biased region" description="Low complexity" evidence="7">
    <location>
        <begin position="394"/>
        <end position="407"/>
    </location>
</feature>
<feature type="coiled-coil region" evidence="6">
    <location>
        <begin position="599"/>
        <end position="626"/>
    </location>
</feature>
<protein>
    <submittedName>
        <fullName evidence="9">Non-specific serine/threonine protein kinase</fullName>
        <ecNumber evidence="9">2.7.11.1</ecNumber>
    </submittedName>
</protein>
<keyword evidence="10" id="KW-1185">Reference proteome</keyword>
<accession>A0AAF0FFZ7</accession>
<dbReference type="InterPro" id="IPR050117">
    <property type="entry name" value="MAPK"/>
</dbReference>
<evidence type="ECO:0000256" key="1">
    <source>
        <dbReference type="ARBA" id="ARBA00022527"/>
    </source>
</evidence>